<evidence type="ECO:0000256" key="5">
    <source>
        <dbReference type="ARBA" id="ARBA00022679"/>
    </source>
</evidence>
<dbReference type="InterPro" id="IPR034964">
    <property type="entry name" value="LS"/>
</dbReference>
<dbReference type="InterPro" id="IPR002180">
    <property type="entry name" value="LS/RS"/>
</dbReference>
<keyword evidence="9" id="KW-1185">Reference proteome</keyword>
<reference evidence="8 9" key="1">
    <citation type="submission" date="2023-09" db="EMBL/GenBank/DDBJ databases">
        <authorList>
            <person name="Rey-Velasco X."/>
        </authorList>
    </citation>
    <scope>NUCLEOTIDE SEQUENCE [LARGE SCALE GENOMIC DNA]</scope>
    <source>
        <strain evidence="8 9">F394</strain>
    </source>
</reference>
<name>A0ABU3BNE2_9BACT</name>
<dbReference type="InterPro" id="IPR036467">
    <property type="entry name" value="LS/RS_sf"/>
</dbReference>
<dbReference type="EMBL" id="JAVRHT010000004">
    <property type="protein sequence ID" value="MDT0630741.1"/>
    <property type="molecule type" value="Genomic_DNA"/>
</dbReference>
<organism evidence="8 9">
    <name type="scientific">Rubrivirga litoralis</name>
    <dbReference type="NCBI Taxonomy" id="3075598"/>
    <lineage>
        <taxon>Bacteria</taxon>
        <taxon>Pseudomonadati</taxon>
        <taxon>Rhodothermota</taxon>
        <taxon>Rhodothermia</taxon>
        <taxon>Rhodothermales</taxon>
        <taxon>Rubricoccaceae</taxon>
        <taxon>Rubrivirga</taxon>
    </lineage>
</organism>
<dbReference type="NCBIfam" id="NF000812">
    <property type="entry name" value="PRK00061.1-4"/>
    <property type="match status" value="1"/>
</dbReference>
<dbReference type="Pfam" id="PF00885">
    <property type="entry name" value="DMRL_synthase"/>
    <property type="match status" value="1"/>
</dbReference>
<keyword evidence="4 7" id="KW-0686">Riboflavin biosynthesis</keyword>
<evidence type="ECO:0000256" key="6">
    <source>
        <dbReference type="ARBA" id="ARBA00048785"/>
    </source>
</evidence>
<comment type="pathway">
    <text evidence="1 7">Cofactor biosynthesis; riboflavin biosynthesis; riboflavin from 2-hydroxy-3-oxobutyl phosphate and 5-amino-6-(D-ribitylamino)uracil: step 1/2.</text>
</comment>
<feature type="binding site" evidence="7">
    <location>
        <position position="115"/>
    </location>
    <ligand>
        <name>5-amino-6-(D-ribitylamino)uracil</name>
        <dbReference type="ChEBI" id="CHEBI:15934"/>
    </ligand>
</feature>
<dbReference type="CDD" id="cd09209">
    <property type="entry name" value="Lumazine_synthase-I"/>
    <property type="match status" value="1"/>
</dbReference>
<dbReference type="GO" id="GO:0000906">
    <property type="term" value="F:6,7-dimethyl-8-ribityllumazine synthase activity"/>
    <property type="evidence" value="ECO:0007669"/>
    <property type="project" value="UniProtKB-EC"/>
</dbReference>
<sequence>MSAVYEGSLVSPSGARYAIAAGRFNDAITRRLLDGALDAFARHGADPDAVDVAWCPGAYEIPLVAQALAETERYDAVVCLGAVIRGATAHFDFVAGGAASGCQQVALDTGVPVLFGVLTVDTIEQAWERAGTKAGNKGAEAAAAAIEMVSLRSRIAAGPDA</sequence>
<dbReference type="EC" id="2.5.1.78" evidence="3 7"/>
<keyword evidence="5 7" id="KW-0808">Transferase</keyword>
<dbReference type="PANTHER" id="PTHR21058:SF0">
    <property type="entry name" value="6,7-DIMETHYL-8-RIBITYLLUMAZINE SYNTHASE"/>
    <property type="match status" value="1"/>
</dbReference>
<dbReference type="Proteomes" id="UP001267426">
    <property type="component" value="Unassembled WGS sequence"/>
</dbReference>
<evidence type="ECO:0000256" key="4">
    <source>
        <dbReference type="ARBA" id="ARBA00022619"/>
    </source>
</evidence>
<feature type="binding site" evidence="7">
    <location>
        <begin position="58"/>
        <end position="60"/>
    </location>
    <ligand>
        <name>5-amino-6-(D-ribitylamino)uracil</name>
        <dbReference type="ChEBI" id="CHEBI:15934"/>
    </ligand>
</feature>
<feature type="active site" description="Proton donor" evidence="7">
    <location>
        <position position="90"/>
    </location>
</feature>
<dbReference type="PANTHER" id="PTHR21058">
    <property type="entry name" value="6,7-DIMETHYL-8-RIBITYLLUMAZINE SYNTHASE DMRL SYNTHASE LUMAZINE SYNTHASE"/>
    <property type="match status" value="1"/>
</dbReference>
<protein>
    <recommendedName>
        <fullName evidence="3 7">6,7-dimethyl-8-ribityllumazine synthase</fullName>
        <shortName evidence="7">DMRL synthase</shortName>
        <shortName evidence="7">LS</shortName>
        <shortName evidence="7">Lumazine synthase</shortName>
        <ecNumber evidence="3 7">2.5.1.78</ecNumber>
    </recommendedName>
</protein>
<evidence type="ECO:0000256" key="3">
    <source>
        <dbReference type="ARBA" id="ARBA00012664"/>
    </source>
</evidence>
<feature type="binding site" evidence="7">
    <location>
        <position position="24"/>
    </location>
    <ligand>
        <name>5-amino-6-(D-ribitylamino)uracil</name>
        <dbReference type="ChEBI" id="CHEBI:15934"/>
    </ligand>
</feature>
<evidence type="ECO:0000256" key="2">
    <source>
        <dbReference type="ARBA" id="ARBA00007424"/>
    </source>
</evidence>
<gene>
    <name evidence="8" type="primary">ribE</name>
    <name evidence="7" type="synonym">ribH</name>
    <name evidence="8" type="ORF">RM540_03185</name>
</gene>
<comment type="catalytic activity">
    <reaction evidence="6 7">
        <text>(2S)-2-hydroxy-3-oxobutyl phosphate + 5-amino-6-(D-ribitylamino)uracil = 6,7-dimethyl-8-(1-D-ribityl)lumazine + phosphate + 2 H2O + H(+)</text>
        <dbReference type="Rhea" id="RHEA:26152"/>
        <dbReference type="ChEBI" id="CHEBI:15377"/>
        <dbReference type="ChEBI" id="CHEBI:15378"/>
        <dbReference type="ChEBI" id="CHEBI:15934"/>
        <dbReference type="ChEBI" id="CHEBI:43474"/>
        <dbReference type="ChEBI" id="CHEBI:58201"/>
        <dbReference type="ChEBI" id="CHEBI:58830"/>
        <dbReference type="EC" id="2.5.1.78"/>
    </reaction>
</comment>
<feature type="binding site" evidence="7">
    <location>
        <position position="129"/>
    </location>
    <ligand>
        <name>(2S)-2-hydroxy-3-oxobutyl phosphate</name>
        <dbReference type="ChEBI" id="CHEBI:58830"/>
    </ligand>
</feature>
<dbReference type="RefSeq" id="WP_311662061.1">
    <property type="nucleotide sequence ID" value="NZ_JAVRHT010000004.1"/>
</dbReference>
<dbReference type="NCBIfam" id="TIGR00114">
    <property type="entry name" value="lumazine-synth"/>
    <property type="match status" value="1"/>
</dbReference>
<dbReference type="SUPFAM" id="SSF52121">
    <property type="entry name" value="Lumazine synthase"/>
    <property type="match status" value="1"/>
</dbReference>
<evidence type="ECO:0000256" key="1">
    <source>
        <dbReference type="ARBA" id="ARBA00004917"/>
    </source>
</evidence>
<dbReference type="Gene3D" id="3.40.50.960">
    <property type="entry name" value="Lumazine/riboflavin synthase"/>
    <property type="match status" value="1"/>
</dbReference>
<evidence type="ECO:0000313" key="8">
    <source>
        <dbReference type="EMBL" id="MDT0630741.1"/>
    </source>
</evidence>
<accession>A0ABU3BNE2</accession>
<feature type="binding site" evidence="7">
    <location>
        <begin position="87"/>
        <end position="88"/>
    </location>
    <ligand>
        <name>(2S)-2-hydroxy-3-oxobutyl phosphate</name>
        <dbReference type="ChEBI" id="CHEBI:58830"/>
    </ligand>
</feature>
<comment type="function">
    <text evidence="7">Catalyzes the formation of 6,7-dimethyl-8-ribityllumazine by condensation of 5-amino-6-(D-ribitylamino)uracil with 3,4-dihydroxy-2-butanone 4-phosphate. This is the penultimate step in the biosynthesis of riboflavin.</text>
</comment>
<dbReference type="HAMAP" id="MF_00178">
    <property type="entry name" value="Lumazine_synth"/>
    <property type="match status" value="1"/>
</dbReference>
<proteinExistence type="inferred from homology"/>
<evidence type="ECO:0000256" key="7">
    <source>
        <dbReference type="HAMAP-Rule" id="MF_00178"/>
    </source>
</evidence>
<comment type="caution">
    <text evidence="8">The sequence shown here is derived from an EMBL/GenBank/DDBJ whole genome shotgun (WGS) entry which is preliminary data.</text>
</comment>
<comment type="similarity">
    <text evidence="2 7">Belongs to the DMRL synthase family.</text>
</comment>
<feature type="binding site" evidence="7">
    <location>
        <begin position="82"/>
        <end position="84"/>
    </location>
    <ligand>
        <name>5-amino-6-(D-ribitylamino)uracil</name>
        <dbReference type="ChEBI" id="CHEBI:15934"/>
    </ligand>
</feature>
<evidence type="ECO:0000313" key="9">
    <source>
        <dbReference type="Proteomes" id="UP001267426"/>
    </source>
</evidence>